<dbReference type="InterPro" id="IPR004520">
    <property type="entry name" value="GTPase_MnmE"/>
</dbReference>
<dbReference type="GO" id="GO:0005525">
    <property type="term" value="F:GTP binding"/>
    <property type="evidence" value="ECO:0007669"/>
    <property type="project" value="UniProtKB-UniRule"/>
</dbReference>
<evidence type="ECO:0000256" key="7">
    <source>
        <dbReference type="ARBA" id="ARBA00022842"/>
    </source>
</evidence>
<keyword evidence="6 10" id="KW-0378">Hydrolase</keyword>
<dbReference type="GO" id="GO:0030488">
    <property type="term" value="P:tRNA methylation"/>
    <property type="evidence" value="ECO:0007669"/>
    <property type="project" value="TreeGrafter"/>
</dbReference>
<dbReference type="PANTHER" id="PTHR42714:SF2">
    <property type="entry name" value="TRNA MODIFICATION GTPASE GTPBP3, MITOCHONDRIAL"/>
    <property type="match status" value="1"/>
</dbReference>
<keyword evidence="8 10" id="KW-0630">Potassium</keyword>
<feature type="binding site" evidence="10">
    <location>
        <position position="125"/>
    </location>
    <ligand>
        <name>(6S)-5-formyl-5,6,7,8-tetrahydrofolate</name>
        <dbReference type="ChEBI" id="CHEBI:57457"/>
    </ligand>
</feature>
<evidence type="ECO:0000256" key="5">
    <source>
        <dbReference type="ARBA" id="ARBA00022741"/>
    </source>
</evidence>
<dbReference type="FunFam" id="3.40.50.300:FF:000494">
    <property type="entry name" value="tRNA modification GTPase MnmE"/>
    <property type="match status" value="1"/>
</dbReference>
<feature type="binding site" evidence="10">
    <location>
        <position position="23"/>
    </location>
    <ligand>
        <name>(6S)-5-formyl-5,6,7,8-tetrahydrofolate</name>
        <dbReference type="ChEBI" id="CHEBI:57457"/>
    </ligand>
</feature>
<gene>
    <name evidence="10" type="primary">mnmE</name>
    <name evidence="10" type="synonym">trmE</name>
    <name evidence="13" type="ORF">SAMN02744040_01543</name>
</gene>
<dbReference type="GO" id="GO:0002098">
    <property type="term" value="P:tRNA wobble uridine modification"/>
    <property type="evidence" value="ECO:0007669"/>
    <property type="project" value="TreeGrafter"/>
</dbReference>
<comment type="cofactor">
    <cofactor evidence="10">
        <name>K(+)</name>
        <dbReference type="ChEBI" id="CHEBI:29103"/>
    </cofactor>
    <text evidence="10">Binds 1 potassium ion per subunit.</text>
</comment>
<comment type="function">
    <text evidence="10">Exhibits a very high intrinsic GTPase hydrolysis rate. Involved in the addition of a carboxymethylaminomethyl (cmnm) group at the wobble position (U34) of certain tRNAs, forming tRNA-cmnm(5)s(2)U34.</text>
</comment>
<feature type="binding site" evidence="10">
    <location>
        <position position="459"/>
    </location>
    <ligand>
        <name>(6S)-5-formyl-5,6,7,8-tetrahydrofolate</name>
        <dbReference type="ChEBI" id="CHEBI:57457"/>
    </ligand>
</feature>
<dbReference type="InterPro" id="IPR006073">
    <property type="entry name" value="GTP-bd"/>
</dbReference>
<dbReference type="Pfam" id="PF12631">
    <property type="entry name" value="MnmE_helical"/>
    <property type="match status" value="1"/>
</dbReference>
<evidence type="ECO:0000256" key="6">
    <source>
        <dbReference type="ARBA" id="ARBA00022801"/>
    </source>
</evidence>
<dbReference type="Pfam" id="PF01926">
    <property type="entry name" value="MMR_HSR1"/>
    <property type="match status" value="1"/>
</dbReference>
<dbReference type="NCBIfam" id="TIGR00231">
    <property type="entry name" value="small_GTP"/>
    <property type="match status" value="1"/>
</dbReference>
<dbReference type="GO" id="GO:0042802">
    <property type="term" value="F:identical protein binding"/>
    <property type="evidence" value="ECO:0007669"/>
    <property type="project" value="UniProtKB-ARBA"/>
</dbReference>
<keyword evidence="7 10" id="KW-0460">Magnesium</keyword>
<feature type="binding site" evidence="10">
    <location>
        <position position="231"/>
    </location>
    <ligand>
        <name>K(+)</name>
        <dbReference type="ChEBI" id="CHEBI:29103"/>
    </ligand>
</feature>
<evidence type="ECO:0000313" key="13">
    <source>
        <dbReference type="EMBL" id="SHH30608.1"/>
    </source>
</evidence>
<keyword evidence="9 10" id="KW-0342">GTP-binding</keyword>
<feature type="binding site" evidence="10">
    <location>
        <position position="256"/>
    </location>
    <ligand>
        <name>Mg(2+)</name>
        <dbReference type="ChEBI" id="CHEBI:18420"/>
    </ligand>
</feature>
<feature type="binding site" evidence="10">
    <location>
        <position position="255"/>
    </location>
    <ligand>
        <name>K(+)</name>
        <dbReference type="ChEBI" id="CHEBI:29103"/>
    </ligand>
</feature>
<keyword evidence="2 10" id="KW-0963">Cytoplasm</keyword>
<feature type="binding site" evidence="10">
    <location>
        <begin position="250"/>
        <end position="256"/>
    </location>
    <ligand>
        <name>GTP</name>
        <dbReference type="ChEBI" id="CHEBI:37565"/>
    </ligand>
</feature>
<dbReference type="Gene3D" id="3.30.1360.120">
    <property type="entry name" value="Probable tRNA modification gtpase trme, domain 1"/>
    <property type="match status" value="1"/>
</dbReference>
<name>A0A1M5RX60_9FIRM</name>
<dbReference type="HAMAP" id="MF_00379">
    <property type="entry name" value="GTPase_MnmE"/>
    <property type="match status" value="1"/>
</dbReference>
<dbReference type="InterPro" id="IPR018948">
    <property type="entry name" value="GTP-bd_TrmE_N"/>
</dbReference>
<dbReference type="PROSITE" id="PS51709">
    <property type="entry name" value="G_TRME"/>
    <property type="match status" value="1"/>
</dbReference>
<dbReference type="InterPro" id="IPR005225">
    <property type="entry name" value="Small_GTP-bd"/>
</dbReference>
<comment type="similarity">
    <text evidence="1 10 11">Belongs to the TRAFAC class TrmE-Era-EngA-EngB-Septin-like GTPase superfamily. TrmE GTPase family.</text>
</comment>
<evidence type="ECO:0000256" key="2">
    <source>
        <dbReference type="ARBA" id="ARBA00022490"/>
    </source>
</evidence>
<comment type="subcellular location">
    <subcellularLocation>
        <location evidence="10">Cytoplasm</location>
    </subcellularLocation>
</comment>
<dbReference type="AlphaFoldDB" id="A0A1M5RX60"/>
<evidence type="ECO:0000256" key="10">
    <source>
        <dbReference type="HAMAP-Rule" id="MF_00379"/>
    </source>
</evidence>
<dbReference type="GO" id="GO:0003924">
    <property type="term" value="F:GTPase activity"/>
    <property type="evidence" value="ECO:0007669"/>
    <property type="project" value="UniProtKB-UniRule"/>
</dbReference>
<dbReference type="NCBIfam" id="TIGR00450">
    <property type="entry name" value="mnmE_trmE_thdF"/>
    <property type="match status" value="1"/>
</dbReference>
<feature type="binding site" evidence="10">
    <location>
        <position position="86"/>
    </location>
    <ligand>
        <name>(6S)-5-formyl-5,6,7,8-tetrahydrofolate</name>
        <dbReference type="ChEBI" id="CHEBI:57457"/>
    </ligand>
</feature>
<dbReference type="Gene3D" id="3.40.50.300">
    <property type="entry name" value="P-loop containing nucleotide triphosphate hydrolases"/>
    <property type="match status" value="1"/>
</dbReference>
<evidence type="ECO:0000256" key="1">
    <source>
        <dbReference type="ARBA" id="ARBA00011043"/>
    </source>
</evidence>
<dbReference type="PANTHER" id="PTHR42714">
    <property type="entry name" value="TRNA MODIFICATION GTPASE GTPBP3"/>
    <property type="match status" value="1"/>
</dbReference>
<dbReference type="NCBIfam" id="NF003661">
    <property type="entry name" value="PRK05291.1-3"/>
    <property type="match status" value="1"/>
</dbReference>
<dbReference type="Gene3D" id="1.20.120.430">
    <property type="entry name" value="tRNA modification GTPase MnmE domain 2"/>
    <property type="match status" value="1"/>
</dbReference>
<reference evidence="14" key="1">
    <citation type="submission" date="2016-11" db="EMBL/GenBank/DDBJ databases">
        <authorList>
            <person name="Varghese N."/>
            <person name="Submissions S."/>
        </authorList>
    </citation>
    <scope>NUCLEOTIDE SEQUENCE [LARGE SCALE GENOMIC DNA]</scope>
    <source>
        <strain evidence="14">DSM 15285</strain>
    </source>
</reference>
<feature type="domain" description="TrmE-type G" evidence="12">
    <location>
        <begin position="221"/>
        <end position="380"/>
    </location>
</feature>
<evidence type="ECO:0000259" key="12">
    <source>
        <dbReference type="PROSITE" id="PS51709"/>
    </source>
</evidence>
<keyword evidence="14" id="KW-1185">Reference proteome</keyword>
<evidence type="ECO:0000256" key="11">
    <source>
        <dbReference type="RuleBase" id="RU003313"/>
    </source>
</evidence>
<dbReference type="CDD" id="cd14858">
    <property type="entry name" value="TrmE_N"/>
    <property type="match status" value="1"/>
</dbReference>
<feature type="binding site" evidence="10">
    <location>
        <position position="235"/>
    </location>
    <ligand>
        <name>Mg(2+)</name>
        <dbReference type="ChEBI" id="CHEBI:18420"/>
    </ligand>
</feature>
<dbReference type="RefSeq" id="WP_072725251.1">
    <property type="nucleotide sequence ID" value="NZ_FQXH01000015.1"/>
</dbReference>
<feature type="binding site" evidence="10">
    <location>
        <position position="252"/>
    </location>
    <ligand>
        <name>K(+)</name>
        <dbReference type="ChEBI" id="CHEBI:29103"/>
    </ligand>
</feature>
<dbReference type="InterPro" id="IPR027368">
    <property type="entry name" value="MnmE_dom2"/>
</dbReference>
<dbReference type="CDD" id="cd04164">
    <property type="entry name" value="trmE"/>
    <property type="match status" value="1"/>
</dbReference>
<evidence type="ECO:0000256" key="9">
    <source>
        <dbReference type="ARBA" id="ARBA00023134"/>
    </source>
</evidence>
<dbReference type="GO" id="GO:0046872">
    <property type="term" value="F:metal ion binding"/>
    <property type="evidence" value="ECO:0007669"/>
    <property type="project" value="UniProtKB-KW"/>
</dbReference>
<dbReference type="FunFam" id="3.30.1360.120:FF:000003">
    <property type="entry name" value="tRNA modification GTPase MnmE"/>
    <property type="match status" value="1"/>
</dbReference>
<evidence type="ECO:0000256" key="4">
    <source>
        <dbReference type="ARBA" id="ARBA00022723"/>
    </source>
</evidence>
<feature type="binding site" evidence="10">
    <location>
        <begin position="275"/>
        <end position="278"/>
    </location>
    <ligand>
        <name>GTP</name>
        <dbReference type="ChEBI" id="CHEBI:37565"/>
    </ligand>
</feature>
<dbReference type="EC" id="3.6.-.-" evidence="10"/>
<dbReference type="Pfam" id="PF10396">
    <property type="entry name" value="TrmE_N"/>
    <property type="match status" value="1"/>
</dbReference>
<comment type="subunit">
    <text evidence="10">Homodimer. Heterotetramer of two MnmE and two MnmG subunits.</text>
</comment>
<keyword evidence="4 10" id="KW-0479">Metal-binding</keyword>
<dbReference type="EMBL" id="FQXH01000015">
    <property type="protein sequence ID" value="SHH30608.1"/>
    <property type="molecule type" value="Genomic_DNA"/>
</dbReference>
<accession>A0A1M5RX60</accession>
<comment type="caution">
    <text evidence="10">Lacks conserved residue(s) required for the propagation of feature annotation.</text>
</comment>
<dbReference type="InterPro" id="IPR027266">
    <property type="entry name" value="TrmE/GcvT-like"/>
</dbReference>
<feature type="binding site" evidence="10">
    <location>
        <begin position="231"/>
        <end position="236"/>
    </location>
    <ligand>
        <name>GTP</name>
        <dbReference type="ChEBI" id="CHEBI:37565"/>
    </ligand>
</feature>
<dbReference type="InterPro" id="IPR025867">
    <property type="entry name" value="MnmE_helical"/>
</dbReference>
<dbReference type="SUPFAM" id="SSF52540">
    <property type="entry name" value="P-loop containing nucleoside triphosphate hydrolases"/>
    <property type="match status" value="1"/>
</dbReference>
<keyword evidence="3 10" id="KW-0819">tRNA processing</keyword>
<dbReference type="GO" id="GO:0005829">
    <property type="term" value="C:cytosol"/>
    <property type="evidence" value="ECO:0007669"/>
    <property type="project" value="TreeGrafter"/>
</dbReference>
<sequence>MYIDDTIAAIATAPGEGGIGIVRISGKQSLDIAEDIFKSVSGKKIKEYNPRTLIYGNILEDDKIVDEVLVAYMKAPYTYTKEDVIEINCHGGFLSVKKILELVLKKGARLAEPGEFTKRAFLNGRIDLSQAEAVIDVIRAKTDLSYDIAQNQLEGSLSSQIKKLRDKATEILAHIEVSIDFPDEDVEHITYETLYNKSQELKNDIVKLYETAETGKIMRDGLKTVIVGKPNVGKSSLLNAILKESRAIVTDIPGTTRDVIEEFVNIKGIPLKIIDTAGIRETDDIVEKIGVEKSKEFFEKADLVILVLDASRELSEEDIDILQKIKDRQAIVLINKSDLPSKLDEEIIKEYIDEHRIIKISAIQRIGIEKLEDEIANMVYKGDVSQKNTVMITNIRHKNALKKAIDSINDGIKAIKENMPLDFIEVDFKDVWTYLGEVSGDTVSEDLLDTIFRDFCIGK</sequence>
<evidence type="ECO:0000256" key="3">
    <source>
        <dbReference type="ARBA" id="ARBA00022694"/>
    </source>
</evidence>
<dbReference type="InterPro" id="IPR031168">
    <property type="entry name" value="G_TrmE"/>
</dbReference>
<protein>
    <recommendedName>
        <fullName evidence="10">tRNA modification GTPase MnmE</fullName>
        <ecNumber evidence="10">3.6.-.-</ecNumber>
    </recommendedName>
</protein>
<organism evidence="13 14">
    <name type="scientific">Tepidibacter thalassicus DSM 15285</name>
    <dbReference type="NCBI Taxonomy" id="1123350"/>
    <lineage>
        <taxon>Bacteria</taxon>
        <taxon>Bacillati</taxon>
        <taxon>Bacillota</taxon>
        <taxon>Clostridia</taxon>
        <taxon>Peptostreptococcales</taxon>
        <taxon>Peptostreptococcaceae</taxon>
        <taxon>Tepidibacter</taxon>
    </lineage>
</organism>
<evidence type="ECO:0000256" key="8">
    <source>
        <dbReference type="ARBA" id="ARBA00022958"/>
    </source>
</evidence>
<keyword evidence="5 10" id="KW-0547">Nucleotide-binding</keyword>
<proteinExistence type="inferred from homology"/>
<feature type="binding site" evidence="10">
    <location>
        <position position="250"/>
    </location>
    <ligand>
        <name>K(+)</name>
        <dbReference type="ChEBI" id="CHEBI:29103"/>
    </ligand>
</feature>
<dbReference type="Proteomes" id="UP000242520">
    <property type="component" value="Unassembled WGS sequence"/>
</dbReference>
<dbReference type="InterPro" id="IPR027417">
    <property type="entry name" value="P-loop_NTPase"/>
</dbReference>
<evidence type="ECO:0000313" key="14">
    <source>
        <dbReference type="Proteomes" id="UP000242520"/>
    </source>
</evidence>
<dbReference type="STRING" id="1123350.SAMN02744040_01543"/>
<dbReference type="OrthoDB" id="9805918at2"/>
<dbReference type="PRINTS" id="PR00449">
    <property type="entry name" value="RASTRNSFRMNG"/>
</dbReference>